<proteinExistence type="predicted"/>
<dbReference type="PANTHER" id="PTHR34512">
    <property type="entry name" value="CELL SURFACE PROTEIN"/>
    <property type="match status" value="1"/>
</dbReference>
<feature type="chain" id="PRO_5045679860" evidence="1">
    <location>
        <begin position="21"/>
        <end position="553"/>
    </location>
</feature>
<dbReference type="SMART" id="SM00564">
    <property type="entry name" value="PQQ"/>
    <property type="match status" value="3"/>
</dbReference>
<gene>
    <name evidence="3" type="ORF">LXT13_21740</name>
</gene>
<dbReference type="EMBL" id="JAJTWU010000009">
    <property type="protein sequence ID" value="MCE4557026.1"/>
    <property type="molecule type" value="Genomic_DNA"/>
</dbReference>
<dbReference type="InterPro" id="IPR011047">
    <property type="entry name" value="Quinoprotein_ADH-like_sf"/>
</dbReference>
<evidence type="ECO:0000313" key="3">
    <source>
        <dbReference type="EMBL" id="MCE4557026.1"/>
    </source>
</evidence>
<feature type="signal peptide" evidence="1">
    <location>
        <begin position="1"/>
        <end position="20"/>
    </location>
</feature>
<evidence type="ECO:0000259" key="2">
    <source>
        <dbReference type="Pfam" id="PF13360"/>
    </source>
</evidence>
<dbReference type="Pfam" id="PF13360">
    <property type="entry name" value="PQQ_2"/>
    <property type="match status" value="1"/>
</dbReference>
<keyword evidence="4" id="KW-1185">Reference proteome</keyword>
<dbReference type="InterPro" id="IPR015943">
    <property type="entry name" value="WD40/YVTN_repeat-like_dom_sf"/>
</dbReference>
<dbReference type="PANTHER" id="PTHR34512:SF30">
    <property type="entry name" value="OUTER MEMBRANE PROTEIN ASSEMBLY FACTOR BAMB"/>
    <property type="match status" value="1"/>
</dbReference>
<dbReference type="Gene3D" id="2.130.10.10">
    <property type="entry name" value="YVTN repeat-like/Quinoprotein amine dehydrogenase"/>
    <property type="match status" value="1"/>
</dbReference>
<dbReference type="SUPFAM" id="SSF50998">
    <property type="entry name" value="Quinoprotein alcohol dehydrogenase-like"/>
    <property type="match status" value="2"/>
</dbReference>
<protein>
    <submittedName>
        <fullName evidence="3">PQQ-binding-like beta-propeller repeat protein</fullName>
    </submittedName>
</protein>
<name>A0ABS8Y1U4_9BURK</name>
<keyword evidence="1" id="KW-0732">Signal</keyword>
<organism evidence="3 4">
    <name type="scientific">Pelomonas cellulosilytica</name>
    <dbReference type="NCBI Taxonomy" id="2906762"/>
    <lineage>
        <taxon>Bacteria</taxon>
        <taxon>Pseudomonadati</taxon>
        <taxon>Pseudomonadota</taxon>
        <taxon>Betaproteobacteria</taxon>
        <taxon>Burkholderiales</taxon>
        <taxon>Sphaerotilaceae</taxon>
        <taxon>Roseateles</taxon>
    </lineage>
</organism>
<feature type="domain" description="Pyrrolo-quinoline quinone repeat" evidence="2">
    <location>
        <begin position="220"/>
        <end position="462"/>
    </location>
</feature>
<comment type="caution">
    <text evidence="3">The sequence shown here is derived from an EMBL/GenBank/DDBJ whole genome shotgun (WGS) entry which is preliminary data.</text>
</comment>
<accession>A0ABS8Y1U4</accession>
<dbReference type="RefSeq" id="WP_233374408.1">
    <property type="nucleotide sequence ID" value="NZ_JAJTWU010000009.1"/>
</dbReference>
<dbReference type="InterPro" id="IPR002372">
    <property type="entry name" value="PQQ_rpt_dom"/>
</dbReference>
<evidence type="ECO:0000313" key="4">
    <source>
        <dbReference type="Proteomes" id="UP001200741"/>
    </source>
</evidence>
<reference evidence="3 4" key="1">
    <citation type="submission" date="2021-12" db="EMBL/GenBank/DDBJ databases">
        <title>Genome seq of P8.</title>
        <authorList>
            <person name="Seo T."/>
        </authorList>
    </citation>
    <scope>NUCLEOTIDE SEQUENCE [LARGE SCALE GENOMIC DNA]</scope>
    <source>
        <strain evidence="3 4">P8</strain>
    </source>
</reference>
<dbReference type="InterPro" id="IPR018391">
    <property type="entry name" value="PQQ_b-propeller_rpt"/>
</dbReference>
<sequence>MRRLLSLVCPLLLAACGGGGGGGANGGGSGGGTSGGVDNSWLSFSPTVSEVTAYAGESTSFTITATSSKVIDGVFNLAVIDGRGVVSTDLDVRNPSPLTYTASLKVASTLAAGTYEGRFEVRLCRDVPTTCAQPIAGSPWQVPYKITVQPVSNLTPLTSLTGAAGWSTYQGNAAHTGFVDASVSASNFNRRWVRDIMAGAVSTDSGRVFVSGPENRSLPLRALSEHDGSDLWQLSTAKVLISGPASAGGKVWVLAQPTDFGSAGWEFWAIDAATGTQLTRAPLDSDVFQSPRLAPVPDGGSVYFAADTGISIGRRSQSDGKPEWLHFAYSNRIERWTPTVGGGWAMVFDLGSLHVTDLATGTQSFDIQGPKPLSGSGVWRANGAPALGPNGLAYATAYNTPFGSQYGAGQLVAFDLNARSVRWSSSLNTVRSNPVLARGVVYVTLDSRTLLAVDAATGAELWRWDVPKPAVDPSAPTSVPGSYGPDAPLLVVGDYAFMGVDQMTYAVDLRTHKLAWQYPLSGQMAVSANGVLFISSDQNGVGNVSKLVAINLR</sequence>
<dbReference type="Gene3D" id="2.140.10.10">
    <property type="entry name" value="Quinoprotein alcohol dehydrogenase-like superfamily"/>
    <property type="match status" value="1"/>
</dbReference>
<evidence type="ECO:0000256" key="1">
    <source>
        <dbReference type="SAM" id="SignalP"/>
    </source>
</evidence>
<dbReference type="Proteomes" id="UP001200741">
    <property type="component" value="Unassembled WGS sequence"/>
</dbReference>
<dbReference type="PROSITE" id="PS51257">
    <property type="entry name" value="PROKAR_LIPOPROTEIN"/>
    <property type="match status" value="1"/>
</dbReference>